<keyword evidence="1" id="KW-0813">Transport</keyword>
<dbReference type="CDD" id="cd03255">
    <property type="entry name" value="ABC_MJ0796_LolCDE_FtsE"/>
    <property type="match status" value="1"/>
</dbReference>
<sequence length="301" mass="31843">MTTAVTIPKSGGNGERSAVAAAARAVTKAYGSGETRVLALDSVDVDIARGRFTAIMGPSGSGKSTLMHCLAGLDTVTEGSIWVGGTEITRLKEKKLTRLRRDKIGFIFQSFNLLPTLNAVENITLPMDIAGRTVDGDWLNRVVETVGLADRLKHRPTQLSGGQQQRVAVARALAARPEIIFGDEPTGNLDSRAGAEILGFLRRSVDELGQTIVMVTHDPVAASYADRVLYLADGVIVDEMTSPTAESVLERMLRFTGDDSRTPARTSARTSPPAPSLTSARTLSLPSAPVTGSSDAHGSTS</sequence>
<dbReference type="Proteomes" id="UP001595765">
    <property type="component" value="Unassembled WGS sequence"/>
</dbReference>
<keyword evidence="7" id="KW-1185">Reference proteome</keyword>
<dbReference type="PANTHER" id="PTHR24220:SF685">
    <property type="entry name" value="ABC TRANSPORTER RELATED"/>
    <property type="match status" value="1"/>
</dbReference>
<feature type="domain" description="ABC transporter" evidence="5">
    <location>
        <begin position="21"/>
        <end position="258"/>
    </location>
</feature>
<dbReference type="Pfam" id="PF00005">
    <property type="entry name" value="ABC_tran"/>
    <property type="match status" value="1"/>
</dbReference>
<dbReference type="SMART" id="SM00382">
    <property type="entry name" value="AAA"/>
    <property type="match status" value="1"/>
</dbReference>
<dbReference type="RefSeq" id="WP_386430875.1">
    <property type="nucleotide sequence ID" value="NZ_JBHSBB010000013.1"/>
</dbReference>
<dbReference type="InterPro" id="IPR015854">
    <property type="entry name" value="ABC_transpr_LolD-like"/>
</dbReference>
<name>A0ABV8HRL5_9ACTN</name>
<evidence type="ECO:0000313" key="6">
    <source>
        <dbReference type="EMBL" id="MFC4033777.1"/>
    </source>
</evidence>
<dbReference type="PROSITE" id="PS00211">
    <property type="entry name" value="ABC_TRANSPORTER_1"/>
    <property type="match status" value="1"/>
</dbReference>
<evidence type="ECO:0000256" key="2">
    <source>
        <dbReference type="ARBA" id="ARBA00022741"/>
    </source>
</evidence>
<keyword evidence="2" id="KW-0547">Nucleotide-binding</keyword>
<organism evidence="6 7">
    <name type="scientific">Streptomyces polygonati</name>
    <dbReference type="NCBI Taxonomy" id="1617087"/>
    <lineage>
        <taxon>Bacteria</taxon>
        <taxon>Bacillati</taxon>
        <taxon>Actinomycetota</taxon>
        <taxon>Actinomycetes</taxon>
        <taxon>Kitasatosporales</taxon>
        <taxon>Streptomycetaceae</taxon>
        <taxon>Streptomyces</taxon>
    </lineage>
</organism>
<proteinExistence type="predicted"/>
<evidence type="ECO:0000259" key="5">
    <source>
        <dbReference type="PROSITE" id="PS50893"/>
    </source>
</evidence>
<dbReference type="InterPro" id="IPR003439">
    <property type="entry name" value="ABC_transporter-like_ATP-bd"/>
</dbReference>
<accession>A0ABV8HRL5</accession>
<dbReference type="InterPro" id="IPR027417">
    <property type="entry name" value="P-loop_NTPase"/>
</dbReference>
<dbReference type="EMBL" id="JBHSBB010000013">
    <property type="protein sequence ID" value="MFC4033777.1"/>
    <property type="molecule type" value="Genomic_DNA"/>
</dbReference>
<dbReference type="SUPFAM" id="SSF52540">
    <property type="entry name" value="P-loop containing nucleoside triphosphate hydrolases"/>
    <property type="match status" value="1"/>
</dbReference>
<evidence type="ECO:0000256" key="4">
    <source>
        <dbReference type="SAM" id="MobiDB-lite"/>
    </source>
</evidence>
<feature type="compositionally biased region" description="Polar residues" evidence="4">
    <location>
        <begin position="263"/>
        <end position="301"/>
    </location>
</feature>
<dbReference type="PROSITE" id="PS50893">
    <property type="entry name" value="ABC_TRANSPORTER_2"/>
    <property type="match status" value="1"/>
</dbReference>
<comment type="caution">
    <text evidence="6">The sequence shown here is derived from an EMBL/GenBank/DDBJ whole genome shotgun (WGS) entry which is preliminary data.</text>
</comment>
<protein>
    <submittedName>
        <fullName evidence="6">ABC transporter ATP-binding protein</fullName>
    </submittedName>
</protein>
<gene>
    <name evidence="6" type="ORF">ACFO3J_20170</name>
</gene>
<evidence type="ECO:0000256" key="1">
    <source>
        <dbReference type="ARBA" id="ARBA00022448"/>
    </source>
</evidence>
<dbReference type="Gene3D" id="3.40.50.300">
    <property type="entry name" value="P-loop containing nucleotide triphosphate hydrolases"/>
    <property type="match status" value="1"/>
</dbReference>
<evidence type="ECO:0000313" key="7">
    <source>
        <dbReference type="Proteomes" id="UP001595765"/>
    </source>
</evidence>
<evidence type="ECO:0000256" key="3">
    <source>
        <dbReference type="ARBA" id="ARBA00022840"/>
    </source>
</evidence>
<dbReference type="InterPro" id="IPR017871">
    <property type="entry name" value="ABC_transporter-like_CS"/>
</dbReference>
<dbReference type="PANTHER" id="PTHR24220">
    <property type="entry name" value="IMPORT ATP-BINDING PROTEIN"/>
    <property type="match status" value="1"/>
</dbReference>
<dbReference type="InterPro" id="IPR017911">
    <property type="entry name" value="MacB-like_ATP-bd"/>
</dbReference>
<reference evidence="7" key="1">
    <citation type="journal article" date="2019" name="Int. J. Syst. Evol. Microbiol.">
        <title>The Global Catalogue of Microorganisms (GCM) 10K type strain sequencing project: providing services to taxonomists for standard genome sequencing and annotation.</title>
        <authorList>
            <consortium name="The Broad Institute Genomics Platform"/>
            <consortium name="The Broad Institute Genome Sequencing Center for Infectious Disease"/>
            <person name="Wu L."/>
            <person name="Ma J."/>
        </authorList>
    </citation>
    <scope>NUCLEOTIDE SEQUENCE [LARGE SCALE GENOMIC DNA]</scope>
    <source>
        <strain evidence="7">CGMCC 4.7237</strain>
    </source>
</reference>
<keyword evidence="3 6" id="KW-0067">ATP-binding</keyword>
<feature type="region of interest" description="Disordered" evidence="4">
    <location>
        <begin position="256"/>
        <end position="301"/>
    </location>
</feature>
<dbReference type="GO" id="GO:0005524">
    <property type="term" value="F:ATP binding"/>
    <property type="evidence" value="ECO:0007669"/>
    <property type="project" value="UniProtKB-KW"/>
</dbReference>
<dbReference type="InterPro" id="IPR003593">
    <property type="entry name" value="AAA+_ATPase"/>
</dbReference>